<reference evidence="3" key="1">
    <citation type="submission" date="2017-02" db="EMBL/GenBank/DDBJ databases">
        <title>Delineation of Paenibacillus larvae strains originating from foulbrood outbreaks.</title>
        <authorList>
            <person name="Beims H."/>
            <person name="Bunk B."/>
            <person name="Sproeer C."/>
            <person name="Mohr K.I."/>
            <person name="Pradella S."/>
            <person name="Guenther G."/>
            <person name="Rohde M."/>
            <person name="von der Ohe W."/>
            <person name="Steinert M."/>
        </authorList>
    </citation>
    <scope>NUCLEOTIDE SEQUENCE [LARGE SCALE GENOMIC DNA]</scope>
    <source>
        <strain evidence="3">Eric_III</strain>
    </source>
</reference>
<evidence type="ECO:0000313" key="2">
    <source>
        <dbReference type="EMBL" id="AVF26300.1"/>
    </source>
</evidence>
<sequence>MIKYFSIFLLLYSVHLLLKEIVNLKKGKSMNYLILFFSLATLVGSLASLFLMLIGIDA</sequence>
<organism evidence="2 3">
    <name type="scientific">Paenibacillus larvae subsp. larvae</name>
    <dbReference type="NCBI Taxonomy" id="147375"/>
    <lineage>
        <taxon>Bacteria</taxon>
        <taxon>Bacillati</taxon>
        <taxon>Bacillota</taxon>
        <taxon>Bacilli</taxon>
        <taxon>Bacillales</taxon>
        <taxon>Paenibacillaceae</taxon>
        <taxon>Paenibacillus</taxon>
    </lineage>
</organism>
<gene>
    <name evidence="2" type="ORF">ERICIII_02139</name>
</gene>
<name>A0A2L1U038_9BACL</name>
<keyword evidence="1" id="KW-0472">Membrane</keyword>
<dbReference type="Proteomes" id="UP000239833">
    <property type="component" value="Chromosome"/>
</dbReference>
<dbReference type="EMBL" id="CP019655">
    <property type="protein sequence ID" value="AVF26300.1"/>
    <property type="molecule type" value="Genomic_DNA"/>
</dbReference>
<keyword evidence="1" id="KW-1133">Transmembrane helix</keyword>
<keyword evidence="1" id="KW-0812">Transmembrane</keyword>
<accession>A0A2L1U038</accession>
<protein>
    <submittedName>
        <fullName evidence="2">Uncharacterized protein</fullName>
    </submittedName>
</protein>
<dbReference type="AlphaFoldDB" id="A0A2L1U038"/>
<evidence type="ECO:0000313" key="3">
    <source>
        <dbReference type="Proteomes" id="UP000239833"/>
    </source>
</evidence>
<feature type="transmembrane region" description="Helical" evidence="1">
    <location>
        <begin position="32"/>
        <end position="56"/>
    </location>
</feature>
<evidence type="ECO:0000256" key="1">
    <source>
        <dbReference type="SAM" id="Phobius"/>
    </source>
</evidence>
<proteinExistence type="predicted"/>